<dbReference type="PRINTS" id="PR01009">
    <property type="entry name" value="FLGMRINGFLIF"/>
</dbReference>
<keyword evidence="8 9" id="KW-0975">Bacterial flagellum</keyword>
<proteinExistence type="inferred from homology"/>
<evidence type="ECO:0000256" key="7">
    <source>
        <dbReference type="ARBA" id="ARBA00023136"/>
    </source>
</evidence>
<dbReference type="OrthoDB" id="8554211at2"/>
<evidence type="ECO:0000256" key="6">
    <source>
        <dbReference type="ARBA" id="ARBA00022989"/>
    </source>
</evidence>
<keyword evidence="7 11" id="KW-0472">Membrane</keyword>
<dbReference type="GO" id="GO:0005886">
    <property type="term" value="C:plasma membrane"/>
    <property type="evidence" value="ECO:0007669"/>
    <property type="project" value="UniProtKB-SubCell"/>
</dbReference>
<feature type="region of interest" description="Disordered" evidence="10">
    <location>
        <begin position="284"/>
        <end position="324"/>
    </location>
</feature>
<evidence type="ECO:0000256" key="2">
    <source>
        <dbReference type="ARBA" id="ARBA00004651"/>
    </source>
</evidence>
<feature type="transmembrane region" description="Helical" evidence="11">
    <location>
        <begin position="483"/>
        <end position="501"/>
    </location>
</feature>
<evidence type="ECO:0000259" key="12">
    <source>
        <dbReference type="Pfam" id="PF01514"/>
    </source>
</evidence>
<dbReference type="InterPro" id="IPR043427">
    <property type="entry name" value="YscJ/FliF"/>
</dbReference>
<dbReference type="Gene3D" id="3.30.300.30">
    <property type="match status" value="1"/>
</dbReference>
<name>A0A5C0AYI1_9BURK</name>
<dbReference type="GO" id="GO:0009431">
    <property type="term" value="C:bacterial-type flagellum basal body, MS ring"/>
    <property type="evidence" value="ECO:0007669"/>
    <property type="project" value="InterPro"/>
</dbReference>
<evidence type="ECO:0000256" key="11">
    <source>
        <dbReference type="SAM" id="Phobius"/>
    </source>
</evidence>
<dbReference type="GO" id="GO:0003774">
    <property type="term" value="F:cytoskeletal motor activity"/>
    <property type="evidence" value="ECO:0007669"/>
    <property type="project" value="InterPro"/>
</dbReference>
<dbReference type="KEGG" id="pacr:FXN63_16440"/>
<dbReference type="Pfam" id="PF01514">
    <property type="entry name" value="YscJ_FliF"/>
    <property type="match status" value="1"/>
</dbReference>
<keyword evidence="15" id="KW-1185">Reference proteome</keyword>
<keyword evidence="4" id="KW-1003">Cell membrane</keyword>
<comment type="similarity">
    <text evidence="3 9">Belongs to the FliF family.</text>
</comment>
<reference evidence="14 15" key="1">
    <citation type="submission" date="2019-08" db="EMBL/GenBank/DDBJ databases">
        <title>Amphibian skin-associated Pigmentiphaga: genome sequence and occurrence across geography and hosts.</title>
        <authorList>
            <person name="Bletz M.C."/>
            <person name="Bunk B."/>
            <person name="Sproeer C."/>
            <person name="Biwer P."/>
            <person name="Reiter S."/>
            <person name="Rabemananjara F.C.E."/>
            <person name="Schulz S."/>
            <person name="Overmann J."/>
            <person name="Vences M."/>
        </authorList>
    </citation>
    <scope>NUCLEOTIDE SEQUENCE [LARGE SCALE GENOMIC DNA]</scope>
    <source>
        <strain evidence="14 15">Mada1488</strain>
    </source>
</reference>
<keyword evidence="6 11" id="KW-1133">Transmembrane helix</keyword>
<dbReference type="Pfam" id="PF08345">
    <property type="entry name" value="YscJ_FliF_C"/>
    <property type="match status" value="1"/>
</dbReference>
<evidence type="ECO:0000259" key="13">
    <source>
        <dbReference type="Pfam" id="PF08345"/>
    </source>
</evidence>
<gene>
    <name evidence="14" type="primary">fliF</name>
    <name evidence="14" type="ORF">FXN63_16440</name>
</gene>
<dbReference type="Proteomes" id="UP000325161">
    <property type="component" value="Chromosome"/>
</dbReference>
<keyword evidence="14" id="KW-0966">Cell projection</keyword>
<keyword evidence="5 11" id="KW-0812">Transmembrane</keyword>
<dbReference type="EMBL" id="CP043046">
    <property type="protein sequence ID" value="QEI07255.1"/>
    <property type="molecule type" value="Genomic_DNA"/>
</dbReference>
<dbReference type="RefSeq" id="WP_148816302.1">
    <property type="nucleotide sequence ID" value="NZ_CP043046.1"/>
</dbReference>
<evidence type="ECO:0000256" key="3">
    <source>
        <dbReference type="ARBA" id="ARBA00007971"/>
    </source>
</evidence>
<evidence type="ECO:0000256" key="9">
    <source>
        <dbReference type="PIRNR" id="PIRNR004862"/>
    </source>
</evidence>
<keyword evidence="14" id="KW-0282">Flagellum</keyword>
<dbReference type="PANTHER" id="PTHR30046:SF0">
    <property type="entry name" value="FLAGELLAR M-RING PROTEIN"/>
    <property type="match status" value="1"/>
</dbReference>
<organism evidence="14 15">
    <name type="scientific">Pigmentiphaga aceris</name>
    <dbReference type="NCBI Taxonomy" id="1940612"/>
    <lineage>
        <taxon>Bacteria</taxon>
        <taxon>Pseudomonadati</taxon>
        <taxon>Pseudomonadota</taxon>
        <taxon>Betaproteobacteria</taxon>
        <taxon>Burkholderiales</taxon>
        <taxon>Alcaligenaceae</taxon>
        <taxon>Pigmentiphaga</taxon>
    </lineage>
</organism>
<dbReference type="InterPro" id="IPR006182">
    <property type="entry name" value="FliF_N_dom"/>
</dbReference>
<evidence type="ECO:0000313" key="15">
    <source>
        <dbReference type="Proteomes" id="UP000325161"/>
    </source>
</evidence>
<feature type="compositionally biased region" description="Polar residues" evidence="10">
    <location>
        <begin position="287"/>
        <end position="313"/>
    </location>
</feature>
<dbReference type="InterPro" id="IPR045851">
    <property type="entry name" value="AMP-bd_C_sf"/>
</dbReference>
<evidence type="ECO:0000256" key="5">
    <source>
        <dbReference type="ARBA" id="ARBA00022692"/>
    </source>
</evidence>
<protein>
    <recommendedName>
        <fullName evidence="9">Flagellar M-ring protein</fullName>
    </recommendedName>
</protein>
<dbReference type="PIRSF" id="PIRSF004862">
    <property type="entry name" value="FliF"/>
    <property type="match status" value="1"/>
</dbReference>
<dbReference type="GO" id="GO:0071973">
    <property type="term" value="P:bacterial-type flagellum-dependent cell motility"/>
    <property type="evidence" value="ECO:0007669"/>
    <property type="project" value="InterPro"/>
</dbReference>
<dbReference type="AlphaFoldDB" id="A0A5C0AYI1"/>
<evidence type="ECO:0000256" key="4">
    <source>
        <dbReference type="ARBA" id="ARBA00022475"/>
    </source>
</evidence>
<comment type="function">
    <text evidence="9">The M ring may be actively involved in energy transduction.</text>
</comment>
<feature type="domain" description="Flagellar M-ring N-terminal" evidence="12">
    <location>
        <begin position="52"/>
        <end position="226"/>
    </location>
</feature>
<evidence type="ECO:0000313" key="14">
    <source>
        <dbReference type="EMBL" id="QEI07255.1"/>
    </source>
</evidence>
<keyword evidence="14" id="KW-0969">Cilium</keyword>
<dbReference type="NCBIfam" id="TIGR00206">
    <property type="entry name" value="fliF"/>
    <property type="match status" value="1"/>
</dbReference>
<evidence type="ECO:0000256" key="10">
    <source>
        <dbReference type="SAM" id="MobiDB-lite"/>
    </source>
</evidence>
<evidence type="ECO:0000256" key="1">
    <source>
        <dbReference type="ARBA" id="ARBA00004117"/>
    </source>
</evidence>
<sequence length="574" mass="60909">MAEEFTAPASPPPAGNALQEAYGRLSTRHRLALFLGVPLLLALIVASLLWTREPDYKVLFSGLSDKDGGAILTSLAQQNVPYKMAENGTAILVPANHVHETRLRLASQGLPRGGNVGFELMENARLGLTQFQEQVNYQRALEGELSRSIQSLGTVQSARVHLAIPKPSIFLREQNKPSASVLVQLYNGRALDRGQVEGIVHLVSSSVPELTPSAVSIIDQNGNLLSAESKTNGLDSTQIQYVHELERQYAQRITALLNPIVGAANVRAQVAVDVDFSQLERTEETFKPNTDQTQASIRSMQTSDSSAPGNQAAQGVPGALTNAPGGNNVAAPVTGAGVATNPNAPPTPAQAAAAAAAANTAAQTQMALAQANRSTQRANTTNYEVDKSVVYTREPTGRVRRLSAAVVVNNRMTEVDGKQVSTPLSKAEIDQINAVVREAVGASNERRDSVSVVNMPFNAPADPVGPELPLWQQPWAIDLAKSVGLALLIAGIALYLIFGVIRPAVRQLTSPPPPPEPVAEPGQIDLNGIPGAVENDELTLVQGNDPLDSARQLARDNPEAVANVLRQWVNGGNA</sequence>
<feature type="domain" description="Flagellar M-ring C-terminal" evidence="13">
    <location>
        <begin position="257"/>
        <end position="457"/>
    </location>
</feature>
<comment type="subcellular location">
    <subcellularLocation>
        <location evidence="1 9">Bacterial flagellum basal body</location>
    </subcellularLocation>
    <subcellularLocation>
        <location evidence="2">Cell membrane</location>
        <topology evidence="2">Multi-pass membrane protein</topology>
    </subcellularLocation>
</comment>
<evidence type="ECO:0000256" key="8">
    <source>
        <dbReference type="ARBA" id="ARBA00023143"/>
    </source>
</evidence>
<dbReference type="PANTHER" id="PTHR30046">
    <property type="entry name" value="FLAGELLAR M-RING PROTEIN"/>
    <property type="match status" value="1"/>
</dbReference>
<dbReference type="InterPro" id="IPR000067">
    <property type="entry name" value="FlgMring_FliF"/>
</dbReference>
<dbReference type="InterPro" id="IPR013556">
    <property type="entry name" value="Flag_M-ring_C"/>
</dbReference>
<accession>A0A5C0AYI1</accession>
<feature type="transmembrane region" description="Helical" evidence="11">
    <location>
        <begin position="31"/>
        <end position="50"/>
    </location>
</feature>